<feature type="compositionally biased region" description="Basic and acidic residues" evidence="1">
    <location>
        <begin position="464"/>
        <end position="475"/>
    </location>
</feature>
<reference evidence="2 3" key="1">
    <citation type="journal article" date="2020" name="BMC Genomics">
        <title>Correction to: Identification and distribution of gene clusters required for synthesis of sphingolipid metabolism inhibitors in diverse species of the filamentous fungus Fusarium.</title>
        <authorList>
            <person name="Kim H.S."/>
            <person name="Lohmar J.M."/>
            <person name="Busman M."/>
            <person name="Brown D.W."/>
            <person name="Naumann T.A."/>
            <person name="Divon H.H."/>
            <person name="Lysoe E."/>
            <person name="Uhlig S."/>
            <person name="Proctor R.H."/>
        </authorList>
    </citation>
    <scope>NUCLEOTIDE SEQUENCE [LARGE SCALE GENOMIC DNA]</scope>
    <source>
        <strain evidence="2 3">NRRL 25214</strain>
    </source>
</reference>
<feature type="region of interest" description="Disordered" evidence="1">
    <location>
        <begin position="399"/>
        <end position="475"/>
    </location>
</feature>
<evidence type="ECO:0000256" key="1">
    <source>
        <dbReference type="SAM" id="MobiDB-lite"/>
    </source>
</evidence>
<dbReference type="AlphaFoldDB" id="A0A8H4Z1H1"/>
<evidence type="ECO:0000313" key="3">
    <source>
        <dbReference type="Proteomes" id="UP000573603"/>
    </source>
</evidence>
<feature type="region of interest" description="Disordered" evidence="1">
    <location>
        <begin position="1"/>
        <end position="26"/>
    </location>
</feature>
<feature type="compositionally biased region" description="Acidic residues" evidence="1">
    <location>
        <begin position="399"/>
        <end position="418"/>
    </location>
</feature>
<evidence type="ECO:0000313" key="2">
    <source>
        <dbReference type="EMBL" id="KAF5238136.1"/>
    </source>
</evidence>
<organism evidence="2 3">
    <name type="scientific">Fusarium anthophilum</name>
    <dbReference type="NCBI Taxonomy" id="48485"/>
    <lineage>
        <taxon>Eukaryota</taxon>
        <taxon>Fungi</taxon>
        <taxon>Dikarya</taxon>
        <taxon>Ascomycota</taxon>
        <taxon>Pezizomycotina</taxon>
        <taxon>Sordariomycetes</taxon>
        <taxon>Hypocreomycetidae</taxon>
        <taxon>Hypocreales</taxon>
        <taxon>Nectriaceae</taxon>
        <taxon>Fusarium</taxon>
        <taxon>Fusarium fujikuroi species complex</taxon>
    </lineage>
</organism>
<comment type="caution">
    <text evidence="2">The sequence shown here is derived from an EMBL/GenBank/DDBJ whole genome shotgun (WGS) entry which is preliminary data.</text>
</comment>
<keyword evidence="3" id="KW-1185">Reference proteome</keyword>
<protein>
    <submittedName>
        <fullName evidence="2">Uncharacterized protein</fullName>
    </submittedName>
</protein>
<name>A0A8H4Z1H1_9HYPO</name>
<dbReference type="EMBL" id="JABEVY010000294">
    <property type="protein sequence ID" value="KAF5238136.1"/>
    <property type="molecule type" value="Genomic_DNA"/>
</dbReference>
<proteinExistence type="predicted"/>
<sequence>MSRETEDEEQTTLEYTESCEIDQYDPEDEYNLDLEQMDDIELEQNEYNDSESKDFGEFFSQEHRALVLTQNEEYFMNRPFHLAELRGRGRKCAGPGLGTRHLMTEKCPFDAEIDLDTARLKQRAVYKGKRILTLDVECVACHPIKRARLLLQRLEERRNGRPKFKFSTLRETFQRSCRKTWKFNKPYKLKGWNDEKRYDRVVERLADIEARRRPDSDLVIVDLEFSMILRQVMEIAIIGRVSEETLLNTLVIQPDGIKHKHPTRETSAKETRISQMQEAGVYAKSRTLERLTVDQIASKIKAAGITPDTIFLAWHQNCTDLELLREFLEAGGYYDVLPKPSGIGRLPTSTSDLQALLICKRFDDLRKPQNERRGDWEADQMCQGGDLSIMDFFNPLGSEETEASSNAEEEDSGTEAETETGSYVTDDDCEPEVVAQEIPAEETTQEKEEKKRKAKVRAGSYHGELVRRSKRSRLE</sequence>
<dbReference type="Proteomes" id="UP000573603">
    <property type="component" value="Unassembled WGS sequence"/>
</dbReference>
<accession>A0A8H4Z1H1</accession>
<gene>
    <name evidence="2" type="ORF">FANTH_10432</name>
</gene>